<reference evidence="2 3" key="1">
    <citation type="journal article" date="2014" name="Acta Crystallogr. D">
        <title>Structure-based characterization and antifreeze properties of a hyperactive ice-binding protein from the Antarctic bacterium Flavobacterium frigoris PS1.</title>
        <authorList>
            <person name="Do H."/>
            <person name="Kim S.J."/>
            <person name="Kim H.J."/>
            <person name="Lee J.H."/>
        </authorList>
    </citation>
    <scope>NUCLEOTIDE SEQUENCE [LARGE SCALE GENOMIC DNA]</scope>
    <source>
        <strain evidence="2 3">PS1</strain>
    </source>
</reference>
<evidence type="ECO:0000313" key="2">
    <source>
        <dbReference type="EMBL" id="EIA08510.1"/>
    </source>
</evidence>
<proteinExistence type="predicted"/>
<keyword evidence="3" id="KW-1185">Reference proteome</keyword>
<keyword evidence="1" id="KW-1133">Transmembrane helix</keyword>
<protein>
    <submittedName>
        <fullName evidence="2">Uncharacterized protein</fullName>
    </submittedName>
</protein>
<organism evidence="2 3">
    <name type="scientific">Flavobacterium frigoris (strain PS1)</name>
    <dbReference type="NCBI Taxonomy" id="1086011"/>
    <lineage>
        <taxon>Bacteria</taxon>
        <taxon>Pseudomonadati</taxon>
        <taxon>Bacteroidota</taxon>
        <taxon>Flavobacteriia</taxon>
        <taxon>Flavobacteriales</taxon>
        <taxon>Flavobacteriaceae</taxon>
        <taxon>Flavobacterium</taxon>
    </lineage>
</organism>
<sequence>MYFLELTIDSIDPKEAILLCSSLSFLKAICFNALLFFMKKW</sequence>
<dbReference type="EMBL" id="AHKF01000018">
    <property type="protein sequence ID" value="EIA08510.1"/>
    <property type="molecule type" value="Genomic_DNA"/>
</dbReference>
<name>H7FTN1_FLAFP</name>
<gene>
    <name evidence="2" type="ORF">HJ01_02232</name>
</gene>
<dbReference type="Proteomes" id="UP000005566">
    <property type="component" value="Unassembled WGS sequence"/>
</dbReference>
<keyword evidence="1" id="KW-0812">Transmembrane</keyword>
<comment type="caution">
    <text evidence="2">The sequence shown here is derived from an EMBL/GenBank/DDBJ whole genome shotgun (WGS) entry which is preliminary data.</text>
</comment>
<evidence type="ECO:0000256" key="1">
    <source>
        <dbReference type="SAM" id="Phobius"/>
    </source>
</evidence>
<feature type="transmembrane region" description="Helical" evidence="1">
    <location>
        <begin position="16"/>
        <end position="37"/>
    </location>
</feature>
<dbReference type="AlphaFoldDB" id="H7FTN1"/>
<evidence type="ECO:0000313" key="3">
    <source>
        <dbReference type="Proteomes" id="UP000005566"/>
    </source>
</evidence>
<keyword evidence="1" id="KW-0472">Membrane</keyword>
<accession>H7FTN1</accession>